<dbReference type="AlphaFoldDB" id="A0A937RQ79"/>
<comment type="caution">
    <text evidence="3">The sequence shown here is derived from an EMBL/GenBank/DDBJ whole genome shotgun (WGS) entry which is preliminary data.</text>
</comment>
<dbReference type="InterPro" id="IPR026004">
    <property type="entry name" value="Septum_form"/>
</dbReference>
<proteinExistence type="predicted"/>
<reference evidence="3" key="1">
    <citation type="submission" date="2020-12" db="EMBL/GenBank/DDBJ databases">
        <title>Genomic characterization of non-nitrogen-fixing Frankia strains.</title>
        <authorList>
            <person name="Carlos-Shanley C."/>
            <person name="Guerra T."/>
            <person name="Hahn D."/>
        </authorList>
    </citation>
    <scope>NUCLEOTIDE SEQUENCE</scope>
    <source>
        <strain evidence="3">CN6</strain>
    </source>
</reference>
<evidence type="ECO:0000313" key="3">
    <source>
        <dbReference type="EMBL" id="MBL7632914.1"/>
    </source>
</evidence>
<dbReference type="EMBL" id="JAEACQ010000357">
    <property type="protein sequence ID" value="MBL7632914.1"/>
    <property type="molecule type" value="Genomic_DNA"/>
</dbReference>
<dbReference type="RefSeq" id="WP_203031876.1">
    <property type="nucleotide sequence ID" value="NZ_JAEACQ010000357.1"/>
</dbReference>
<evidence type="ECO:0000259" key="2">
    <source>
        <dbReference type="Pfam" id="PF13845"/>
    </source>
</evidence>
<dbReference type="Pfam" id="PF13845">
    <property type="entry name" value="Septum_form"/>
    <property type="match status" value="1"/>
</dbReference>
<feature type="non-terminal residue" evidence="3">
    <location>
        <position position="1"/>
    </location>
</feature>
<gene>
    <name evidence="3" type="ORF">I7412_38330</name>
</gene>
<dbReference type="Proteomes" id="UP000604475">
    <property type="component" value="Unassembled WGS sequence"/>
</dbReference>
<keyword evidence="4" id="KW-1185">Reference proteome</keyword>
<feature type="region of interest" description="Disordered" evidence="1">
    <location>
        <begin position="1"/>
        <end position="27"/>
    </location>
</feature>
<evidence type="ECO:0000313" key="4">
    <source>
        <dbReference type="Proteomes" id="UP000604475"/>
    </source>
</evidence>
<accession>A0A937RQ79</accession>
<protein>
    <submittedName>
        <fullName evidence="3">Septum formation family protein</fullName>
    </submittedName>
</protein>
<evidence type="ECO:0000256" key="1">
    <source>
        <dbReference type="SAM" id="MobiDB-lite"/>
    </source>
</evidence>
<feature type="compositionally biased region" description="Low complexity" evidence="1">
    <location>
        <begin position="9"/>
        <end position="23"/>
    </location>
</feature>
<sequence>AFSTGGSGPAAAPVPSGAASATTDPELTDRTYERGRCYLWDLDGASSKVDEVDCAEPHRFEAVSDNPVSMAASFPPDAPFPATDDEWSRLADEHCGAPVAAYLGSPLDPYGRFGISTIRPTEEGWALGDRDLQCGIGGYAPTAENPDNDLVSGSAKGADQSMVYGPGTCLVEDADGLYAVTCATAHHHVAIGDVHLPGAPGSPPPTDDAFDEQAARECATVAGTFFGGPFQETDSVYVGWFTLSPESWAAGSRSFSCLVSYVTPTGDPRPVTGDARNPIPA</sequence>
<name>A0A937RQ79_9ACTN</name>
<organism evidence="3 4">
    <name type="scientific">Frankia nepalensis</name>
    <dbReference type="NCBI Taxonomy" id="1836974"/>
    <lineage>
        <taxon>Bacteria</taxon>
        <taxon>Bacillati</taxon>
        <taxon>Actinomycetota</taxon>
        <taxon>Actinomycetes</taxon>
        <taxon>Frankiales</taxon>
        <taxon>Frankiaceae</taxon>
        <taxon>Frankia</taxon>
    </lineage>
</organism>
<feature type="domain" description="Septum formation-related" evidence="2">
    <location>
        <begin position="35"/>
        <end position="257"/>
    </location>
</feature>